<evidence type="ECO:0000313" key="2">
    <source>
        <dbReference type="Proteomes" id="UP001603418"/>
    </source>
</evidence>
<sequence>MNHDLAAELHRRAEQDQAARRRLLETGAADDLLLVDADNTAWLKQVIAQHGWPGITLVGEQGADEAWLLAQHADRDPGFQRQVLVLLQDAVAAGDALPRHLAYLTDRVLVASGELQEYGTQYTHDSDGGNLRPHPVRDPAQLVTRRACVGLEPAAEADLRMRERYPRKAV</sequence>
<dbReference type="Proteomes" id="UP001603418">
    <property type="component" value="Unassembled WGS sequence"/>
</dbReference>
<organism evidence="1 2">
    <name type="scientific">Streptomyces eurythermus</name>
    <dbReference type="NCBI Taxonomy" id="42237"/>
    <lineage>
        <taxon>Bacteria</taxon>
        <taxon>Bacillati</taxon>
        <taxon>Actinomycetota</taxon>
        <taxon>Actinomycetes</taxon>
        <taxon>Kitasatosporales</taxon>
        <taxon>Streptomycetaceae</taxon>
        <taxon>Streptomyces</taxon>
    </lineage>
</organism>
<dbReference type="EMBL" id="JBICBM010000037">
    <property type="protein sequence ID" value="MFF9887761.1"/>
    <property type="molecule type" value="Genomic_DNA"/>
</dbReference>
<gene>
    <name evidence="1" type="ORF">ACF1HC_40335</name>
</gene>
<evidence type="ECO:0000313" key="1">
    <source>
        <dbReference type="EMBL" id="MFF9887761.1"/>
    </source>
</evidence>
<name>A0ABW6Z9E2_9ACTN</name>
<reference evidence="1 2" key="1">
    <citation type="submission" date="2024-10" db="EMBL/GenBank/DDBJ databases">
        <title>The Natural Products Discovery Center: Release of the First 8490 Sequenced Strains for Exploring Actinobacteria Biosynthetic Diversity.</title>
        <authorList>
            <person name="Kalkreuter E."/>
            <person name="Kautsar S.A."/>
            <person name="Yang D."/>
            <person name="Bader C.D."/>
            <person name="Teijaro C.N."/>
            <person name="Fluegel L."/>
            <person name="Davis C.M."/>
            <person name="Simpson J.R."/>
            <person name="Lauterbach L."/>
            <person name="Steele A.D."/>
            <person name="Gui C."/>
            <person name="Meng S."/>
            <person name="Li G."/>
            <person name="Viehrig K."/>
            <person name="Ye F."/>
            <person name="Su P."/>
            <person name="Kiefer A.F."/>
            <person name="Nichols A."/>
            <person name="Cepeda A.J."/>
            <person name="Yan W."/>
            <person name="Fan B."/>
            <person name="Jiang Y."/>
            <person name="Adhikari A."/>
            <person name="Zheng C.-J."/>
            <person name="Schuster L."/>
            <person name="Cowan T.M."/>
            <person name="Smanski M.J."/>
            <person name="Chevrette M.G."/>
            <person name="De Carvalho L.P.S."/>
            <person name="Shen B."/>
        </authorList>
    </citation>
    <scope>NUCLEOTIDE SEQUENCE [LARGE SCALE GENOMIC DNA]</scope>
    <source>
        <strain evidence="1 2">NPDC013366</strain>
    </source>
</reference>
<accession>A0ABW6Z9E2</accession>
<dbReference type="Pfam" id="PF20329">
    <property type="entry name" value="DUF6624"/>
    <property type="match status" value="1"/>
</dbReference>
<dbReference type="RefSeq" id="WP_030794116.1">
    <property type="nucleotide sequence ID" value="NZ_JBFACJ010000046.1"/>
</dbReference>
<proteinExistence type="predicted"/>
<dbReference type="InterPro" id="IPR046732">
    <property type="entry name" value="DUF6624"/>
</dbReference>
<protein>
    <submittedName>
        <fullName evidence="1">DUF6624 domain-containing protein</fullName>
    </submittedName>
</protein>
<comment type="caution">
    <text evidence="1">The sequence shown here is derived from an EMBL/GenBank/DDBJ whole genome shotgun (WGS) entry which is preliminary data.</text>
</comment>
<keyword evidence="2" id="KW-1185">Reference proteome</keyword>